<feature type="transmembrane region" description="Helical" evidence="9">
    <location>
        <begin position="213"/>
        <end position="232"/>
    </location>
</feature>
<dbReference type="GO" id="GO:0016811">
    <property type="term" value="F:hydrolase activity, acting on carbon-nitrogen (but not peptide) bonds, in linear amides"/>
    <property type="evidence" value="ECO:0007669"/>
    <property type="project" value="InterPro"/>
</dbReference>
<dbReference type="InterPro" id="IPR044219">
    <property type="entry name" value="ACER_plant"/>
</dbReference>
<dbReference type="GO" id="GO:0006672">
    <property type="term" value="P:ceramide metabolic process"/>
    <property type="evidence" value="ECO:0007669"/>
    <property type="project" value="InterPro"/>
</dbReference>
<name>D8LQ62_ECTSI</name>
<dbReference type="OrthoDB" id="187171at2759"/>
<protein>
    <submittedName>
        <fullName evidence="10">Alkaline phytoceramidase</fullName>
    </submittedName>
</protein>
<feature type="transmembrane region" description="Helical" evidence="9">
    <location>
        <begin position="176"/>
        <end position="193"/>
    </location>
</feature>
<keyword evidence="3 9" id="KW-0812">Transmembrane</keyword>
<evidence type="ECO:0000256" key="5">
    <source>
        <dbReference type="ARBA" id="ARBA00022989"/>
    </source>
</evidence>
<evidence type="ECO:0000256" key="1">
    <source>
        <dbReference type="ARBA" id="ARBA00004141"/>
    </source>
</evidence>
<dbReference type="GO" id="GO:0016020">
    <property type="term" value="C:membrane"/>
    <property type="evidence" value="ECO:0007669"/>
    <property type="project" value="UniProtKB-SubCell"/>
</dbReference>
<feature type="binding site" evidence="7">
    <location>
        <position position="24"/>
    </location>
    <ligand>
        <name>Ca(2+)</name>
        <dbReference type="ChEBI" id="CHEBI:29108"/>
    </ligand>
</feature>
<feature type="binding site" evidence="8">
    <location>
        <position position="216"/>
    </location>
    <ligand>
        <name>Zn(2+)</name>
        <dbReference type="ChEBI" id="CHEBI:29105"/>
        <note>catalytic</note>
    </ligand>
</feature>
<dbReference type="GO" id="GO:0009651">
    <property type="term" value="P:response to salt stress"/>
    <property type="evidence" value="ECO:0007669"/>
    <property type="project" value="InterPro"/>
</dbReference>
<comment type="subcellular location">
    <subcellularLocation>
        <location evidence="1">Membrane</location>
        <topology evidence="1">Multi-pass membrane protein</topology>
    </subcellularLocation>
</comment>
<keyword evidence="5 9" id="KW-1133">Transmembrane helix</keyword>
<dbReference type="AlphaFoldDB" id="D8LQ62"/>
<feature type="transmembrane region" description="Helical" evidence="9">
    <location>
        <begin position="121"/>
        <end position="140"/>
    </location>
</feature>
<feature type="binding site" evidence="8">
    <location>
        <position position="81"/>
    </location>
    <ligand>
        <name>Zn(2+)</name>
        <dbReference type="ChEBI" id="CHEBI:29105"/>
        <note>catalytic</note>
    </ligand>
</feature>
<keyword evidence="6 9" id="KW-0472">Membrane</keyword>
<evidence type="ECO:0000256" key="6">
    <source>
        <dbReference type="ARBA" id="ARBA00023136"/>
    </source>
</evidence>
<feature type="binding site" evidence="8">
    <location>
        <position position="212"/>
    </location>
    <ligand>
        <name>Zn(2+)</name>
        <dbReference type="ChEBI" id="CHEBI:29105"/>
        <note>catalytic</note>
    </ligand>
</feature>
<evidence type="ECO:0000256" key="7">
    <source>
        <dbReference type="PIRSR" id="PIRSR608901-1"/>
    </source>
</evidence>
<dbReference type="EMBL" id="FN648807">
    <property type="protein sequence ID" value="CBN77442.1"/>
    <property type="molecule type" value="Genomic_DNA"/>
</dbReference>
<evidence type="ECO:0000256" key="3">
    <source>
        <dbReference type="ARBA" id="ARBA00022692"/>
    </source>
</evidence>
<dbReference type="InParanoid" id="D8LQ62"/>
<keyword evidence="11" id="KW-1185">Reference proteome</keyword>
<evidence type="ECO:0000313" key="10">
    <source>
        <dbReference type="EMBL" id="CBN77442.1"/>
    </source>
</evidence>
<dbReference type="GO" id="GO:0006914">
    <property type="term" value="P:autophagy"/>
    <property type="evidence" value="ECO:0007669"/>
    <property type="project" value="InterPro"/>
</dbReference>
<gene>
    <name evidence="10" type="ORF">Esi_0059_0058</name>
</gene>
<evidence type="ECO:0000256" key="2">
    <source>
        <dbReference type="ARBA" id="ARBA00009780"/>
    </source>
</evidence>
<dbReference type="GO" id="GO:0098542">
    <property type="term" value="P:defense response to other organism"/>
    <property type="evidence" value="ECO:0007669"/>
    <property type="project" value="InterPro"/>
</dbReference>
<keyword evidence="7" id="KW-0106">Calcium</keyword>
<feature type="transmembrane region" description="Helical" evidence="9">
    <location>
        <begin position="34"/>
        <end position="56"/>
    </location>
</feature>
<evidence type="ECO:0000256" key="8">
    <source>
        <dbReference type="PIRSR" id="PIRSR608901-2"/>
    </source>
</evidence>
<dbReference type="OMA" id="IMFEPLR"/>
<keyword evidence="8" id="KW-0862">Zinc</keyword>
<feature type="binding site" evidence="7">
    <location>
        <position position="33"/>
    </location>
    <ligand>
        <name>Ca(2+)</name>
        <dbReference type="ChEBI" id="CHEBI:29108"/>
    </ligand>
</feature>
<feature type="binding site" evidence="7">
    <location>
        <position position="20"/>
    </location>
    <ligand>
        <name>Ca(2+)</name>
        <dbReference type="ChEBI" id="CHEBI:29108"/>
    </ligand>
</feature>
<dbReference type="InterPro" id="IPR008901">
    <property type="entry name" value="ACER"/>
</dbReference>
<comment type="cofactor">
    <cofactor evidence="8">
        <name>Zn(2+)</name>
        <dbReference type="ChEBI" id="CHEBI:29105"/>
    </cofactor>
</comment>
<dbReference type="Pfam" id="PF05875">
    <property type="entry name" value="Ceramidase"/>
    <property type="match status" value="1"/>
</dbReference>
<dbReference type="PANTHER" id="PTHR46852">
    <property type="entry name" value="ALKALINE CERAMIDASE"/>
    <property type="match status" value="1"/>
</dbReference>
<proteinExistence type="inferred from homology"/>
<dbReference type="PANTHER" id="PTHR46852:SF1">
    <property type="entry name" value="ALKALINE PHYTOCERAMIDASE FAMILY PROTEIN, EXPRESSED"/>
    <property type="match status" value="1"/>
</dbReference>
<evidence type="ECO:0000313" key="11">
    <source>
        <dbReference type="Proteomes" id="UP000002630"/>
    </source>
</evidence>
<dbReference type="STRING" id="2880.D8LQ62"/>
<evidence type="ECO:0000256" key="4">
    <source>
        <dbReference type="ARBA" id="ARBA00022801"/>
    </source>
</evidence>
<organism evidence="10 11">
    <name type="scientific">Ectocarpus siliculosus</name>
    <name type="common">Brown alga</name>
    <name type="synonym">Conferva siliculosa</name>
    <dbReference type="NCBI Taxonomy" id="2880"/>
    <lineage>
        <taxon>Eukaryota</taxon>
        <taxon>Sar</taxon>
        <taxon>Stramenopiles</taxon>
        <taxon>Ochrophyta</taxon>
        <taxon>PX clade</taxon>
        <taxon>Phaeophyceae</taxon>
        <taxon>Ectocarpales</taxon>
        <taxon>Ectocarpaceae</taxon>
        <taxon>Ectocarpus</taxon>
    </lineage>
</organism>
<keyword evidence="4" id="KW-0378">Hydrolase</keyword>
<dbReference type="Proteomes" id="UP000002630">
    <property type="component" value="Linkage Group LG27"/>
</dbReference>
<sequence>MANDMPEHGYWGPVTATIDWCEENYAWSYFIAEFWNTVSSLAIFLAGVYGWFMAVADDLEIRFQVSQLLVASVGIGSACFHCTLRHAEQQCDETPMVLAMLNWFHELFADTWESNRFLREAMPVLLVVYGLGFALLHNMYRWTTGFQIHFIVWGLANLARCIYVSREKGVDPATVLLKRAVISTALATFFWATDFHFCSHLQSGPMPNPEGHAWWHVLIAYAILQCTSFSIYRRCIQLGKPVAIVLKGPFGLWPTVRVV</sequence>
<keyword evidence="7" id="KW-0479">Metal-binding</keyword>
<dbReference type="EMBL" id="FN649752">
    <property type="protein sequence ID" value="CBN77442.1"/>
    <property type="molecule type" value="Genomic_DNA"/>
</dbReference>
<reference evidence="10 11" key="1">
    <citation type="journal article" date="2010" name="Nature">
        <title>The Ectocarpus genome and the independent evolution of multicellularity in brown algae.</title>
        <authorList>
            <person name="Cock J.M."/>
            <person name="Sterck L."/>
            <person name="Rouze P."/>
            <person name="Scornet D."/>
            <person name="Allen A.E."/>
            <person name="Amoutzias G."/>
            <person name="Anthouard V."/>
            <person name="Artiguenave F."/>
            <person name="Aury J.M."/>
            <person name="Badger J.H."/>
            <person name="Beszteri B."/>
            <person name="Billiau K."/>
            <person name="Bonnet E."/>
            <person name="Bothwell J.H."/>
            <person name="Bowler C."/>
            <person name="Boyen C."/>
            <person name="Brownlee C."/>
            <person name="Carrano C.J."/>
            <person name="Charrier B."/>
            <person name="Cho G.Y."/>
            <person name="Coelho S.M."/>
            <person name="Collen J."/>
            <person name="Corre E."/>
            <person name="Da Silva C."/>
            <person name="Delage L."/>
            <person name="Delaroque N."/>
            <person name="Dittami S.M."/>
            <person name="Doulbeau S."/>
            <person name="Elias M."/>
            <person name="Farnham G."/>
            <person name="Gachon C.M."/>
            <person name="Gschloessl B."/>
            <person name="Heesch S."/>
            <person name="Jabbari K."/>
            <person name="Jubin C."/>
            <person name="Kawai H."/>
            <person name="Kimura K."/>
            <person name="Kloareg B."/>
            <person name="Kupper F.C."/>
            <person name="Lang D."/>
            <person name="Le Bail A."/>
            <person name="Leblanc C."/>
            <person name="Lerouge P."/>
            <person name="Lohr M."/>
            <person name="Lopez P.J."/>
            <person name="Martens C."/>
            <person name="Maumus F."/>
            <person name="Michel G."/>
            <person name="Miranda-Saavedra D."/>
            <person name="Morales J."/>
            <person name="Moreau H."/>
            <person name="Motomura T."/>
            <person name="Nagasato C."/>
            <person name="Napoli C.A."/>
            <person name="Nelson D.R."/>
            <person name="Nyvall-Collen P."/>
            <person name="Peters A.F."/>
            <person name="Pommier C."/>
            <person name="Potin P."/>
            <person name="Poulain J."/>
            <person name="Quesneville H."/>
            <person name="Read B."/>
            <person name="Rensing S.A."/>
            <person name="Ritter A."/>
            <person name="Rousvoal S."/>
            <person name="Samanta M."/>
            <person name="Samson G."/>
            <person name="Schroeder D.C."/>
            <person name="Segurens B."/>
            <person name="Strittmatter M."/>
            <person name="Tonon T."/>
            <person name="Tregear J.W."/>
            <person name="Valentin K."/>
            <person name="von Dassow P."/>
            <person name="Yamagishi T."/>
            <person name="Van de Peer Y."/>
            <person name="Wincker P."/>
        </authorList>
    </citation>
    <scope>NUCLEOTIDE SEQUENCE [LARGE SCALE GENOMIC DNA]</scope>
    <source>
        <strain evidence="11">Ec32 / CCAP1310/4</strain>
    </source>
</reference>
<evidence type="ECO:0000256" key="9">
    <source>
        <dbReference type="SAM" id="Phobius"/>
    </source>
</evidence>
<feature type="binding site" evidence="7">
    <location>
        <position position="19"/>
    </location>
    <ligand>
        <name>Ca(2+)</name>
        <dbReference type="ChEBI" id="CHEBI:29108"/>
    </ligand>
</feature>
<feature type="binding site" evidence="7">
    <location>
        <position position="22"/>
    </location>
    <ligand>
        <name>Ca(2+)</name>
        <dbReference type="ChEBI" id="CHEBI:29108"/>
    </ligand>
</feature>
<dbReference type="eggNOG" id="KOG2329">
    <property type="taxonomic scope" value="Eukaryota"/>
</dbReference>
<accession>D8LQ62</accession>
<comment type="similarity">
    <text evidence="2">Belongs to the alkaline ceramidase family.</text>
</comment>
<feature type="transmembrane region" description="Helical" evidence="9">
    <location>
        <begin position="146"/>
        <end position="164"/>
    </location>
</feature>
<dbReference type="GO" id="GO:0046872">
    <property type="term" value="F:metal ion binding"/>
    <property type="evidence" value="ECO:0007669"/>
    <property type="project" value="UniProtKB-KW"/>
</dbReference>